<dbReference type="Gene3D" id="3.40.50.720">
    <property type="entry name" value="NAD(P)-binding Rossmann-like Domain"/>
    <property type="match status" value="1"/>
</dbReference>
<keyword evidence="3" id="KW-0560">Oxidoreductase</keyword>
<evidence type="ECO:0000256" key="3">
    <source>
        <dbReference type="ARBA" id="ARBA00023002"/>
    </source>
</evidence>
<dbReference type="InterPro" id="IPR036291">
    <property type="entry name" value="NAD(P)-bd_dom_sf"/>
</dbReference>
<dbReference type="InterPro" id="IPR022893">
    <property type="entry name" value="Shikimate_DH_fam"/>
</dbReference>
<dbReference type="SUPFAM" id="SSF51735">
    <property type="entry name" value="NAD(P)-binding Rossmann-fold domains"/>
    <property type="match status" value="1"/>
</dbReference>
<dbReference type="PANTHER" id="PTHR21089:SF1">
    <property type="entry name" value="BIFUNCTIONAL 3-DEHYDROQUINATE DEHYDRATASE_SHIKIMATE DEHYDROGENASE, CHLOROPLASTIC"/>
    <property type="match status" value="1"/>
</dbReference>
<keyword evidence="4" id="KW-0028">Amino-acid biosynthesis</keyword>
<accession>A0ABX0Y8G1</accession>
<keyword evidence="7" id="KW-1185">Reference proteome</keyword>
<dbReference type="Proteomes" id="UP000746535">
    <property type="component" value="Unassembled WGS sequence"/>
</dbReference>
<comment type="caution">
    <text evidence="6">The sequence shown here is derived from an EMBL/GenBank/DDBJ whole genome shotgun (WGS) entry which is preliminary data.</text>
</comment>
<evidence type="ECO:0000256" key="2">
    <source>
        <dbReference type="ARBA" id="ARBA00022857"/>
    </source>
</evidence>
<dbReference type="EMBL" id="JAAVJI010000001">
    <property type="protein sequence ID" value="NJO99531.1"/>
    <property type="molecule type" value="Genomic_DNA"/>
</dbReference>
<evidence type="ECO:0000256" key="4">
    <source>
        <dbReference type="ARBA" id="ARBA00023141"/>
    </source>
</evidence>
<keyword evidence="2" id="KW-0521">NADP</keyword>
<evidence type="ECO:0000256" key="1">
    <source>
        <dbReference type="ARBA" id="ARBA00004871"/>
    </source>
</evidence>
<dbReference type="SUPFAM" id="SSF53223">
    <property type="entry name" value="Aminoacid dehydrogenase-like, N-terminal domain"/>
    <property type="match status" value="1"/>
</dbReference>
<protein>
    <submittedName>
        <fullName evidence="6">Shikimate dehydrogenase</fullName>
    </submittedName>
</protein>
<sequence>MIHGTTGLVAIVGSPIAQVQSPTNFNRWFQAQGLDLAMLPIDLQAEAIPALMSTLRGWNNLRGCVITVPYKQAVVPLLDEVSARARLLQSVNVIRRTAQGQLLGDNVDGEGFIKAAASHGFNPAGKRALLLGAGGAGAAIAYSLLSGGLAVLDIIDPDAARVAHLSSALGEAFGEAVLDAQVQHLATYDLVINASAVGMGDTGETPLPAEQLADLAPHTLVADVVTKPANTALLKLAKAKGCRVQAGPEMALAQMEDLGMFMGVMPEPMAAGANSD</sequence>
<name>A0ABX0Y8G1_9PSED</name>
<dbReference type="InterPro" id="IPR013708">
    <property type="entry name" value="Shikimate_DH-bd_N"/>
</dbReference>
<organism evidence="6 7">
    <name type="scientific">Pseudomonas quercus</name>
    <dbReference type="NCBI Taxonomy" id="2722792"/>
    <lineage>
        <taxon>Bacteria</taxon>
        <taxon>Pseudomonadati</taxon>
        <taxon>Pseudomonadota</taxon>
        <taxon>Gammaproteobacteria</taxon>
        <taxon>Pseudomonadales</taxon>
        <taxon>Pseudomonadaceae</taxon>
        <taxon>Pseudomonas</taxon>
    </lineage>
</organism>
<keyword evidence="4" id="KW-0057">Aromatic amino acid biosynthesis</keyword>
<reference evidence="6 7" key="1">
    <citation type="submission" date="2020-03" db="EMBL/GenBank/DDBJ databases">
        <authorList>
            <person name="Wang L."/>
            <person name="He N."/>
            <person name="Li Y."/>
            <person name="Fang Y."/>
            <person name="Zhang F."/>
        </authorList>
    </citation>
    <scope>NUCLEOTIDE SEQUENCE [LARGE SCALE GENOMIC DNA]</scope>
    <source>
        <strain evidence="7">hsmgli-8</strain>
    </source>
</reference>
<evidence type="ECO:0000259" key="5">
    <source>
        <dbReference type="Pfam" id="PF08501"/>
    </source>
</evidence>
<dbReference type="RefSeq" id="WP_168080769.1">
    <property type="nucleotide sequence ID" value="NZ_JAAVJI010000001.1"/>
</dbReference>
<evidence type="ECO:0000313" key="7">
    <source>
        <dbReference type="Proteomes" id="UP000746535"/>
    </source>
</evidence>
<proteinExistence type="predicted"/>
<gene>
    <name evidence="6" type="ORF">HBH25_01440</name>
</gene>
<evidence type="ECO:0000313" key="6">
    <source>
        <dbReference type="EMBL" id="NJO99531.1"/>
    </source>
</evidence>
<dbReference type="InterPro" id="IPR046346">
    <property type="entry name" value="Aminoacid_DH-like_N_sf"/>
</dbReference>
<feature type="domain" description="Shikimate dehydrogenase substrate binding N-terminal" evidence="5">
    <location>
        <begin position="11"/>
        <end position="94"/>
    </location>
</feature>
<dbReference type="Gene3D" id="3.40.50.10860">
    <property type="entry name" value="Leucine Dehydrogenase, chain A, domain 1"/>
    <property type="match status" value="1"/>
</dbReference>
<dbReference type="Pfam" id="PF08501">
    <property type="entry name" value="Shikimate_dh_N"/>
    <property type="match status" value="1"/>
</dbReference>
<dbReference type="PANTHER" id="PTHR21089">
    <property type="entry name" value="SHIKIMATE DEHYDROGENASE"/>
    <property type="match status" value="1"/>
</dbReference>
<comment type="pathway">
    <text evidence="1">Metabolic intermediate biosynthesis; chorismate biosynthesis; chorismate from D-erythrose 4-phosphate and phosphoenolpyruvate: step 4/7.</text>
</comment>